<dbReference type="InterPro" id="IPR026444">
    <property type="entry name" value="Secre_tail"/>
</dbReference>
<feature type="coiled-coil region" evidence="1">
    <location>
        <begin position="465"/>
        <end position="492"/>
    </location>
</feature>
<name>A0ABP8MI13_9BACT</name>
<keyword evidence="2" id="KW-0732">Signal</keyword>
<sequence length="591" mass="62439">MKKILILSVLSIVATSLKAQNLISNPSFENNAPFYFGAGSPEFQTFSPTGAAIANWVVDSNTVDLHNKVHGCTLGSMGCPPGGGDHHIDLNSNGGIHQGGIRLIAGRTYVLSFWRSKHCGIGSVNARAQVSVGPAGATSFLSASFTGAAYTWTESRYVFVAPSTATVDIAFAGKTAVQAVGGVLIDSVVLRDSTASGSAGEGGAGRNTSCSDTCYWKVEGNSILAPGRNIFGTLSNDDVRIFTNNNQCGVLAAAGNFGWNTLVPTAKFHINVTGQSATGGIRFEGLPTAKDTNVLSIDPRGNVHVMSLPASGVTSTCTTQHFIPKVAGSGSSNLTCSQVFDNGVSVGIGTSGPFGYTSGASLTSGLPAAPSSFKLSVNGWTSSTAFVALSDKRMKRNVRPLQNALEKISKLNGVTYNWDNSFDPSIETNGAQQIGFLAQDVQKVIPEATVVNERGIYGISYDMIIPVLTEAIKEQQAQIEELKKLVMQGSTKINAEDKSHSDATVWLEQNTPNPFSDHTEIRYRLPAAAEKAIIGIFDLNGQQRKAYPVHADNAGGVLTVYTQELQPGMYLYSLIVDGKALETKRMVVLAP</sequence>
<evidence type="ECO:0000256" key="2">
    <source>
        <dbReference type="SAM" id="SignalP"/>
    </source>
</evidence>
<dbReference type="Gene3D" id="2.60.120.260">
    <property type="entry name" value="Galactose-binding domain-like"/>
    <property type="match status" value="1"/>
</dbReference>
<dbReference type="Gene3D" id="1.10.10.10">
    <property type="entry name" value="Winged helix-like DNA-binding domain superfamily/Winged helix DNA-binding domain"/>
    <property type="match status" value="1"/>
</dbReference>
<feature type="signal peptide" evidence="2">
    <location>
        <begin position="1"/>
        <end position="19"/>
    </location>
</feature>
<dbReference type="RefSeq" id="WP_344821921.1">
    <property type="nucleotide sequence ID" value="NZ_BAABEZ010000001.1"/>
</dbReference>
<keyword evidence="1" id="KW-0175">Coiled coil</keyword>
<dbReference type="PROSITE" id="PS51688">
    <property type="entry name" value="ICA"/>
    <property type="match status" value="1"/>
</dbReference>
<evidence type="ECO:0000313" key="4">
    <source>
        <dbReference type="EMBL" id="GAA4449149.1"/>
    </source>
</evidence>
<proteinExistence type="predicted"/>
<gene>
    <name evidence="4" type="ORF">GCM10023092_02780</name>
</gene>
<evidence type="ECO:0000313" key="5">
    <source>
        <dbReference type="Proteomes" id="UP001501410"/>
    </source>
</evidence>
<protein>
    <recommendedName>
        <fullName evidence="3">Peptidase S74 domain-containing protein</fullName>
    </recommendedName>
</protein>
<dbReference type="NCBIfam" id="TIGR04183">
    <property type="entry name" value="Por_Secre_tail"/>
    <property type="match status" value="1"/>
</dbReference>
<dbReference type="Pfam" id="PF04862">
    <property type="entry name" value="DUF642"/>
    <property type="match status" value="1"/>
</dbReference>
<keyword evidence="5" id="KW-1185">Reference proteome</keyword>
<evidence type="ECO:0000259" key="3">
    <source>
        <dbReference type="PROSITE" id="PS51688"/>
    </source>
</evidence>
<dbReference type="InterPro" id="IPR006946">
    <property type="entry name" value="DGR2-like_dom"/>
</dbReference>
<dbReference type="Proteomes" id="UP001501410">
    <property type="component" value="Unassembled WGS sequence"/>
</dbReference>
<comment type="caution">
    <text evidence="4">The sequence shown here is derived from an EMBL/GenBank/DDBJ whole genome shotgun (WGS) entry which is preliminary data.</text>
</comment>
<dbReference type="InterPro" id="IPR008979">
    <property type="entry name" value="Galactose-bd-like_sf"/>
</dbReference>
<evidence type="ECO:0000256" key="1">
    <source>
        <dbReference type="SAM" id="Coils"/>
    </source>
</evidence>
<dbReference type="InterPro" id="IPR036388">
    <property type="entry name" value="WH-like_DNA-bd_sf"/>
</dbReference>
<accession>A0ABP8MI13</accession>
<feature type="chain" id="PRO_5046494624" description="Peptidase S74 domain-containing protein" evidence="2">
    <location>
        <begin position="20"/>
        <end position="591"/>
    </location>
</feature>
<reference evidence="5" key="1">
    <citation type="journal article" date="2019" name="Int. J. Syst. Evol. Microbiol.">
        <title>The Global Catalogue of Microorganisms (GCM) 10K type strain sequencing project: providing services to taxonomists for standard genome sequencing and annotation.</title>
        <authorList>
            <consortium name="The Broad Institute Genomics Platform"/>
            <consortium name="The Broad Institute Genome Sequencing Center for Infectious Disease"/>
            <person name="Wu L."/>
            <person name="Ma J."/>
        </authorList>
    </citation>
    <scope>NUCLEOTIDE SEQUENCE [LARGE SCALE GENOMIC DNA]</scope>
    <source>
        <strain evidence="5">JCM 31921</strain>
    </source>
</reference>
<feature type="domain" description="Peptidase S74" evidence="3">
    <location>
        <begin position="390"/>
        <end position="486"/>
    </location>
</feature>
<dbReference type="InterPro" id="IPR030392">
    <property type="entry name" value="S74_ICA"/>
</dbReference>
<organism evidence="4 5">
    <name type="scientific">Rurimicrobium arvi</name>
    <dbReference type="NCBI Taxonomy" id="2049916"/>
    <lineage>
        <taxon>Bacteria</taxon>
        <taxon>Pseudomonadati</taxon>
        <taxon>Bacteroidota</taxon>
        <taxon>Chitinophagia</taxon>
        <taxon>Chitinophagales</taxon>
        <taxon>Chitinophagaceae</taxon>
        <taxon>Rurimicrobium</taxon>
    </lineage>
</organism>
<dbReference type="EMBL" id="BAABEZ010000001">
    <property type="protein sequence ID" value="GAA4449149.1"/>
    <property type="molecule type" value="Genomic_DNA"/>
</dbReference>
<dbReference type="SUPFAM" id="SSF49785">
    <property type="entry name" value="Galactose-binding domain-like"/>
    <property type="match status" value="1"/>
</dbReference>
<dbReference type="Pfam" id="PF13884">
    <property type="entry name" value="Peptidase_S74"/>
    <property type="match status" value="1"/>
</dbReference>